<dbReference type="Pfam" id="PF13614">
    <property type="entry name" value="AAA_31"/>
    <property type="match status" value="1"/>
</dbReference>
<evidence type="ECO:0000313" key="3">
    <source>
        <dbReference type="Proteomes" id="UP000228886"/>
    </source>
</evidence>
<dbReference type="PIRSF" id="PIRSF009320">
    <property type="entry name" value="Nuc_binding_HP_1000"/>
    <property type="match status" value="1"/>
</dbReference>
<protein>
    <recommendedName>
        <fullName evidence="1">AAA domain-containing protein</fullName>
    </recommendedName>
</protein>
<organism evidence="2 3">
    <name type="scientific">bacterium (Candidatus Ratteibacteria) CG01_land_8_20_14_3_00_40_19</name>
    <dbReference type="NCBI Taxonomy" id="2014290"/>
    <lineage>
        <taxon>Bacteria</taxon>
        <taxon>Candidatus Ratteibacteria</taxon>
    </lineage>
</organism>
<accession>A0A2M7E6I3</accession>
<dbReference type="PANTHER" id="PTHR13696">
    <property type="entry name" value="P-LOOP CONTAINING NUCLEOSIDE TRIPHOSPHATE HYDROLASE"/>
    <property type="match status" value="1"/>
</dbReference>
<evidence type="ECO:0000259" key="1">
    <source>
        <dbReference type="Pfam" id="PF13614"/>
    </source>
</evidence>
<dbReference type="Proteomes" id="UP000228886">
    <property type="component" value="Unassembled WGS sequence"/>
</dbReference>
<dbReference type="CDD" id="cd02042">
    <property type="entry name" value="ParAB_family"/>
    <property type="match status" value="1"/>
</dbReference>
<reference evidence="3" key="1">
    <citation type="submission" date="2017-09" db="EMBL/GenBank/DDBJ databases">
        <title>Depth-based differentiation of microbial function through sediment-hosted aquifers and enrichment of novel symbionts in the deep terrestrial subsurface.</title>
        <authorList>
            <person name="Probst A.J."/>
            <person name="Ladd B."/>
            <person name="Jarett J.K."/>
            <person name="Geller-Mcgrath D.E."/>
            <person name="Sieber C.M.K."/>
            <person name="Emerson J.B."/>
            <person name="Anantharaman K."/>
            <person name="Thomas B.C."/>
            <person name="Malmstrom R."/>
            <person name="Stieglmeier M."/>
            <person name="Klingl A."/>
            <person name="Woyke T."/>
            <person name="Ryan C.M."/>
            <person name="Banfield J.F."/>
        </authorList>
    </citation>
    <scope>NUCLEOTIDE SEQUENCE [LARGE SCALE GENOMIC DNA]</scope>
</reference>
<dbReference type="InterPro" id="IPR050678">
    <property type="entry name" value="DNA_Partitioning_ATPase"/>
</dbReference>
<gene>
    <name evidence="2" type="ORF">COS11_08035</name>
</gene>
<dbReference type="InterPro" id="IPR027417">
    <property type="entry name" value="P-loop_NTPase"/>
</dbReference>
<feature type="domain" description="AAA" evidence="1">
    <location>
        <begin position="3"/>
        <end position="161"/>
    </location>
</feature>
<proteinExistence type="predicted"/>
<name>A0A2M7E6I3_9BACT</name>
<dbReference type="InterPro" id="IPR025669">
    <property type="entry name" value="AAA_dom"/>
</dbReference>
<dbReference type="PANTHER" id="PTHR13696:SF52">
    <property type="entry name" value="PARA FAMILY PROTEIN CT_582"/>
    <property type="match status" value="1"/>
</dbReference>
<comment type="caution">
    <text evidence="2">The sequence shown here is derived from an EMBL/GenBank/DDBJ whole genome shotgun (WGS) entry which is preliminary data.</text>
</comment>
<dbReference type="EMBL" id="PETL01000385">
    <property type="protein sequence ID" value="PIV63323.1"/>
    <property type="molecule type" value="Genomic_DNA"/>
</dbReference>
<evidence type="ECO:0000313" key="2">
    <source>
        <dbReference type="EMBL" id="PIV63323.1"/>
    </source>
</evidence>
<sequence length="250" mass="27978">MIKISVANQKGGVGKTTIAFHLANIWTEEGKKVLCIDMDPQGNLSSSLWPKEIPGDSLISSIFEQKEPKIIEKNGIYLVASDISLSVYEKDLSLKNYFRLKSWLDPIEDFDIAIIDCPPSLGLFTINSLMASEWVIAPVDVSVYALRALTDLKNSLKELSEIEKPPSLLGIVLSSFTAHYRASKVIKEHLEEEYKGHLFSTVIPASTKIREALMLGAPVWRVKGGTANIEESFRSLAKEIMERIKTKRRK</sequence>
<dbReference type="Gene3D" id="3.40.50.300">
    <property type="entry name" value="P-loop containing nucleotide triphosphate hydrolases"/>
    <property type="match status" value="1"/>
</dbReference>
<dbReference type="AlphaFoldDB" id="A0A2M7E6I3"/>
<dbReference type="SUPFAM" id="SSF52540">
    <property type="entry name" value="P-loop containing nucleoside triphosphate hydrolases"/>
    <property type="match status" value="1"/>
</dbReference>